<dbReference type="AlphaFoldDB" id="A0A3S9A1P6"/>
<reference evidence="2" key="1">
    <citation type="submission" date="2018-12" db="EMBL/GenBank/DDBJ databases">
        <title>Genome sequence of Peanibacillus sp.</title>
        <authorList>
            <person name="Subramani G."/>
            <person name="Srinivasan S."/>
            <person name="Kim M.K."/>
        </authorList>
    </citation>
    <scope>NUCLEOTIDE SEQUENCE [LARGE SCALE GENOMIC DNA]</scope>
    <source>
        <strain evidence="2">18JY67-1</strain>
    </source>
</reference>
<dbReference type="KEGG" id="palb:EJC50_07785"/>
<proteinExistence type="predicted"/>
<evidence type="ECO:0000313" key="2">
    <source>
        <dbReference type="Proteomes" id="UP000272528"/>
    </source>
</evidence>
<dbReference type="OrthoDB" id="9761886at2"/>
<dbReference type="CDD" id="cd10924">
    <property type="entry name" value="CE4_COG4878"/>
    <property type="match status" value="1"/>
</dbReference>
<gene>
    <name evidence="1" type="ORF">EJC50_07785</name>
</gene>
<keyword evidence="2" id="KW-1185">Reference proteome</keyword>
<dbReference type="SUPFAM" id="SSF88713">
    <property type="entry name" value="Glycoside hydrolase/deacetylase"/>
    <property type="match status" value="1"/>
</dbReference>
<accession>A0A3S9A1P6</accession>
<name>A0A3S9A1P6_9BACL</name>
<organism evidence="1 2">
    <name type="scientific">Paenibacillus albus</name>
    <dbReference type="NCBI Taxonomy" id="2495582"/>
    <lineage>
        <taxon>Bacteria</taxon>
        <taxon>Bacillati</taxon>
        <taxon>Bacillota</taxon>
        <taxon>Bacilli</taxon>
        <taxon>Bacillales</taxon>
        <taxon>Paenibacillaceae</taxon>
        <taxon>Paenibacillus</taxon>
    </lineage>
</organism>
<dbReference type="InterPro" id="IPR018695">
    <property type="entry name" value="DUF2194"/>
</dbReference>
<evidence type="ECO:0000313" key="1">
    <source>
        <dbReference type="EMBL" id="AZN39574.1"/>
    </source>
</evidence>
<sequence length="608" mass="68982">MKKSFYLKRNVYIMLIAIILLAVGVQISRTQYILQFSKNKSLVENHRIASQNPGRTIEYGGPAYCVVYDSIDVGSVKVNDNVLRTLQYMKKKTVSMDIAQKPLDLNGCSVAIITDYSLEEMGHISTLSSFVEDGGYIMFTNKLELDQEFYQIYRKIGIVASGSSAQVQGIKLNSNVLIGEKDLVVDDPFINNDSNSVELDDSSELLASSISGVPLLWKREYGKGAFMVFNGTMFQEKINRGLFAGAISLLEPDYIYPVFNAKLMFIDDFPSPIRQGTISSIYDEYHRDIPRFYHDIWWPDMLKLAKRTNLKFTTVLIQSYNDQVKGPFSSPVDEDRYNLISYGREVLKSGGEIGIHGYNHQSLQMSQVVADNYGYKVWPNVEEMSASIKEALRYANNAFPNYDIVSYVPPSNMISKEGRDALKKAWPNLTVISSLYEEDVTNMSYIQEFEVAKDGIIEFPRITSGYMDSPFERWAEANSMTSLGVFSHFVHPDDVLDEVRSKNLPWSKLNEGMSEKMKRVQKTYPWVRAKTATEAAIDMEKVLNSSVTWTRAGDSIHGMISNFQTDNYFILRTKKSILKTTSCVVSKIDENTFLVKASKSKFEIRLDG</sequence>
<dbReference type="Proteomes" id="UP000272528">
    <property type="component" value="Chromosome"/>
</dbReference>
<protein>
    <submittedName>
        <fullName evidence="1">DUF2194 domain-containing protein</fullName>
    </submittedName>
</protein>
<dbReference type="Gene3D" id="3.20.20.370">
    <property type="entry name" value="Glycoside hydrolase/deacetylase"/>
    <property type="match status" value="1"/>
</dbReference>
<dbReference type="GO" id="GO:0005975">
    <property type="term" value="P:carbohydrate metabolic process"/>
    <property type="evidence" value="ECO:0007669"/>
    <property type="project" value="InterPro"/>
</dbReference>
<dbReference type="InterPro" id="IPR011330">
    <property type="entry name" value="Glyco_hydro/deAcase_b/a-brl"/>
</dbReference>
<dbReference type="EMBL" id="CP034437">
    <property type="protein sequence ID" value="AZN39574.1"/>
    <property type="molecule type" value="Genomic_DNA"/>
</dbReference>
<dbReference type="Pfam" id="PF09960">
    <property type="entry name" value="DUF2194"/>
    <property type="match status" value="2"/>
</dbReference>
<dbReference type="RefSeq" id="WP_126014279.1">
    <property type="nucleotide sequence ID" value="NZ_CP034437.1"/>
</dbReference>